<reference evidence="1 2" key="1">
    <citation type="submission" date="2018-06" db="EMBL/GenBank/DDBJ databases">
        <title>Actinomadura craniellae sp. nov. isolated from marine sponge Craniella sp.</title>
        <authorList>
            <person name="Li L."/>
            <person name="Xu Q.H."/>
            <person name="Lin H.W."/>
            <person name="Lu Y.H."/>
        </authorList>
    </citation>
    <scope>NUCLEOTIDE SEQUENCE [LARGE SCALE GENOMIC DNA]</scope>
    <source>
        <strain evidence="1 2">LHW63021</strain>
    </source>
</reference>
<dbReference type="RefSeq" id="WP_111869322.1">
    <property type="nucleotide sequence ID" value="NZ_QLYX01000008.1"/>
</dbReference>
<comment type="caution">
    <text evidence="1">The sequence shown here is derived from an EMBL/GenBank/DDBJ whole genome shotgun (WGS) entry which is preliminary data.</text>
</comment>
<dbReference type="SUPFAM" id="SSF50199">
    <property type="entry name" value="Staphylococcal nuclease"/>
    <property type="match status" value="1"/>
</dbReference>
<dbReference type="AlphaFoldDB" id="A0A365H3U4"/>
<dbReference type="Proteomes" id="UP000251891">
    <property type="component" value="Unassembled WGS sequence"/>
</dbReference>
<sequence length="286" mass="32112">MVTFHFPRVSRPASPRRLARTSDGDTPVIEQPIRMVSVDTPEKAAYAGAPPTAQHTLDRCRARLADGTYAMLPEDLREYLISRLTPDAAERHITAATLASAEFEALQDRRLTRPNGRRRRTAVIPTGEVIDRYGRMLAYVAPWYEGGNVDPLPPPDDPGRRTFNLDMVASGWGAMFLIYPSLPHDRDLNLLIDEAARAWDGRRGMWAEFGEDLLLAYEYRACVKLGVAKMEDPAETAAGAFQRICVDLRNLRVVGPHGYFEVPPSHRLWIWADDFDQASKDLKLPG</sequence>
<dbReference type="EMBL" id="QLYX01000008">
    <property type="protein sequence ID" value="RAY13784.1"/>
    <property type="molecule type" value="Genomic_DNA"/>
</dbReference>
<evidence type="ECO:0008006" key="3">
    <source>
        <dbReference type="Google" id="ProtNLM"/>
    </source>
</evidence>
<keyword evidence="2" id="KW-1185">Reference proteome</keyword>
<dbReference type="OrthoDB" id="6204818at2"/>
<dbReference type="Gene3D" id="2.40.50.90">
    <property type="match status" value="1"/>
</dbReference>
<gene>
    <name evidence="1" type="ORF">DPM19_19215</name>
</gene>
<evidence type="ECO:0000313" key="2">
    <source>
        <dbReference type="Proteomes" id="UP000251891"/>
    </source>
</evidence>
<organism evidence="1 2">
    <name type="scientific">Actinomadura craniellae</name>
    <dbReference type="NCBI Taxonomy" id="2231787"/>
    <lineage>
        <taxon>Bacteria</taxon>
        <taxon>Bacillati</taxon>
        <taxon>Actinomycetota</taxon>
        <taxon>Actinomycetes</taxon>
        <taxon>Streptosporangiales</taxon>
        <taxon>Thermomonosporaceae</taxon>
        <taxon>Actinomadura</taxon>
    </lineage>
</organism>
<protein>
    <recommendedName>
        <fullName evidence="3">Nuclease</fullName>
    </recommendedName>
</protein>
<evidence type="ECO:0000313" key="1">
    <source>
        <dbReference type="EMBL" id="RAY13784.1"/>
    </source>
</evidence>
<accession>A0A365H3U4</accession>
<proteinExistence type="predicted"/>
<name>A0A365H3U4_9ACTN</name>
<dbReference type="InterPro" id="IPR035437">
    <property type="entry name" value="SNase_OB-fold_sf"/>
</dbReference>